<reference evidence="2 3" key="1">
    <citation type="journal article" date="2018" name="Front. Plant Sci.">
        <title>Red Clover (Trifolium pratense) and Zigzag Clover (T. medium) - A Picture of Genomic Similarities and Differences.</title>
        <authorList>
            <person name="Dluhosova J."/>
            <person name="Istvanek J."/>
            <person name="Nedelnik J."/>
            <person name="Repkova J."/>
        </authorList>
    </citation>
    <scope>NUCLEOTIDE SEQUENCE [LARGE SCALE GENOMIC DNA]</scope>
    <source>
        <strain evidence="3">cv. 10/8</strain>
        <tissue evidence="2">Leaf</tissue>
    </source>
</reference>
<dbReference type="EMBL" id="LXQA010602115">
    <property type="protein sequence ID" value="MCI61568.1"/>
    <property type="molecule type" value="Genomic_DNA"/>
</dbReference>
<evidence type="ECO:0000256" key="1">
    <source>
        <dbReference type="SAM" id="MobiDB-lite"/>
    </source>
</evidence>
<feature type="non-terminal residue" evidence="2">
    <location>
        <position position="1"/>
    </location>
</feature>
<proteinExistence type="predicted"/>
<keyword evidence="3" id="KW-1185">Reference proteome</keyword>
<comment type="caution">
    <text evidence="2">The sequence shown here is derived from an EMBL/GenBank/DDBJ whole genome shotgun (WGS) entry which is preliminary data.</text>
</comment>
<sequence>HKRWSLAEQMEVSKALGETIKVSTERKIHVDNLIKSMTQEAEERKEEGGDEEGNPKAKAN</sequence>
<protein>
    <submittedName>
        <fullName evidence="2">Uncharacterized protein</fullName>
    </submittedName>
</protein>
<dbReference type="Proteomes" id="UP000265520">
    <property type="component" value="Unassembled WGS sequence"/>
</dbReference>
<evidence type="ECO:0000313" key="3">
    <source>
        <dbReference type="Proteomes" id="UP000265520"/>
    </source>
</evidence>
<evidence type="ECO:0000313" key="2">
    <source>
        <dbReference type="EMBL" id="MCI61568.1"/>
    </source>
</evidence>
<name>A0A392TKU5_9FABA</name>
<organism evidence="2 3">
    <name type="scientific">Trifolium medium</name>
    <dbReference type="NCBI Taxonomy" id="97028"/>
    <lineage>
        <taxon>Eukaryota</taxon>
        <taxon>Viridiplantae</taxon>
        <taxon>Streptophyta</taxon>
        <taxon>Embryophyta</taxon>
        <taxon>Tracheophyta</taxon>
        <taxon>Spermatophyta</taxon>
        <taxon>Magnoliopsida</taxon>
        <taxon>eudicotyledons</taxon>
        <taxon>Gunneridae</taxon>
        <taxon>Pentapetalae</taxon>
        <taxon>rosids</taxon>
        <taxon>fabids</taxon>
        <taxon>Fabales</taxon>
        <taxon>Fabaceae</taxon>
        <taxon>Papilionoideae</taxon>
        <taxon>50 kb inversion clade</taxon>
        <taxon>NPAAA clade</taxon>
        <taxon>Hologalegina</taxon>
        <taxon>IRL clade</taxon>
        <taxon>Trifolieae</taxon>
        <taxon>Trifolium</taxon>
    </lineage>
</organism>
<dbReference type="AlphaFoldDB" id="A0A392TKU5"/>
<accession>A0A392TKU5</accession>
<feature type="region of interest" description="Disordered" evidence="1">
    <location>
        <begin position="35"/>
        <end position="60"/>
    </location>
</feature>